<dbReference type="Proteomes" id="UP000689195">
    <property type="component" value="Unassembled WGS sequence"/>
</dbReference>
<evidence type="ECO:0000313" key="1">
    <source>
        <dbReference type="EMBL" id="CAD8207527.1"/>
    </source>
</evidence>
<comment type="caution">
    <text evidence="1">The sequence shown here is derived from an EMBL/GenBank/DDBJ whole genome shotgun (WGS) entry which is preliminary data.</text>
</comment>
<dbReference type="AlphaFoldDB" id="A0A8S1Y2W7"/>
<dbReference type="OrthoDB" id="304474at2759"/>
<keyword evidence="2" id="KW-1185">Reference proteome</keyword>
<proteinExistence type="predicted"/>
<evidence type="ECO:0000313" key="2">
    <source>
        <dbReference type="Proteomes" id="UP000689195"/>
    </source>
</evidence>
<protein>
    <submittedName>
        <fullName evidence="1">Uncharacterized protein</fullName>
    </submittedName>
</protein>
<name>A0A8S1Y2W7_9CILI</name>
<gene>
    <name evidence="1" type="ORF">PPENT_87.1.T1470132</name>
</gene>
<reference evidence="1" key="1">
    <citation type="submission" date="2021-01" db="EMBL/GenBank/DDBJ databases">
        <authorList>
            <consortium name="Genoscope - CEA"/>
            <person name="William W."/>
        </authorList>
    </citation>
    <scope>NUCLEOTIDE SEQUENCE</scope>
</reference>
<accession>A0A8S1Y2W7</accession>
<sequence length="93" mass="11311">MYQNQTQNLITQDWSQTLIFPQETILNRVLRGNKKFRVYFMSRVNPKKIGQSDEMKPINYFFCQQLLRCMAIENSNIGREMKLKYYNFVLLYK</sequence>
<organism evidence="1 2">
    <name type="scientific">Paramecium pentaurelia</name>
    <dbReference type="NCBI Taxonomy" id="43138"/>
    <lineage>
        <taxon>Eukaryota</taxon>
        <taxon>Sar</taxon>
        <taxon>Alveolata</taxon>
        <taxon>Ciliophora</taxon>
        <taxon>Intramacronucleata</taxon>
        <taxon>Oligohymenophorea</taxon>
        <taxon>Peniculida</taxon>
        <taxon>Parameciidae</taxon>
        <taxon>Paramecium</taxon>
    </lineage>
</organism>
<dbReference type="EMBL" id="CAJJDO010000147">
    <property type="protein sequence ID" value="CAD8207527.1"/>
    <property type="molecule type" value="Genomic_DNA"/>
</dbReference>